<protein>
    <recommendedName>
        <fullName evidence="1">TLDc domain-containing protein</fullName>
    </recommendedName>
</protein>
<organism evidence="2 3">
    <name type="scientific">Diversispora epigaea</name>
    <dbReference type="NCBI Taxonomy" id="1348612"/>
    <lineage>
        <taxon>Eukaryota</taxon>
        <taxon>Fungi</taxon>
        <taxon>Fungi incertae sedis</taxon>
        <taxon>Mucoromycota</taxon>
        <taxon>Glomeromycotina</taxon>
        <taxon>Glomeromycetes</taxon>
        <taxon>Diversisporales</taxon>
        <taxon>Diversisporaceae</taxon>
        <taxon>Diversispora</taxon>
    </lineage>
</organism>
<sequence>MTLKTTLQQCLPLIRYFHLSNSDVMDKIKPYKKILDKQLWDDLKQHLILPDRPIISIILPPRVYITQELPPRINLLPELPSRISFQTRVNPFSTIINEKHAAIISSWIDYKPTSYSLLDDPYVFELILRGSEDGFAPRTFWDICHGHDNTIVIAKVKGTEEIIGGFNPLAWDKTKVGDFKTNKSFIFSFKDGNIKNSILSRIKNENNALHFHRNKYVIGPRFGKAEFMLKSCEFDFTKDCLSECQNSEFYEKSLREDKKFSIIDYEVLKVFKSDQPIAYVG</sequence>
<dbReference type="Pfam" id="PF07534">
    <property type="entry name" value="TLD"/>
    <property type="match status" value="1"/>
</dbReference>
<dbReference type="InterPro" id="IPR006571">
    <property type="entry name" value="TLDc_dom"/>
</dbReference>
<proteinExistence type="predicted"/>
<dbReference type="EMBL" id="PQFF01000048">
    <property type="protein sequence ID" value="RHZ86374.1"/>
    <property type="molecule type" value="Genomic_DNA"/>
</dbReference>
<dbReference type="OrthoDB" id="298084at2759"/>
<accession>A0A397JMH4</accession>
<evidence type="ECO:0000259" key="1">
    <source>
        <dbReference type="PROSITE" id="PS51886"/>
    </source>
</evidence>
<reference evidence="2 3" key="1">
    <citation type="submission" date="2018-08" db="EMBL/GenBank/DDBJ databases">
        <title>Genome and evolution of the arbuscular mycorrhizal fungus Diversispora epigaea (formerly Glomus versiforme) and its bacterial endosymbionts.</title>
        <authorList>
            <person name="Sun X."/>
            <person name="Fei Z."/>
            <person name="Harrison M."/>
        </authorList>
    </citation>
    <scope>NUCLEOTIDE SEQUENCE [LARGE SCALE GENOMIC DNA]</scope>
    <source>
        <strain evidence="2 3">IT104</strain>
    </source>
</reference>
<gene>
    <name evidence="2" type="ORF">Glove_51g99</name>
</gene>
<comment type="caution">
    <text evidence="2">The sequence shown here is derived from an EMBL/GenBank/DDBJ whole genome shotgun (WGS) entry which is preliminary data.</text>
</comment>
<dbReference type="Proteomes" id="UP000266861">
    <property type="component" value="Unassembled WGS sequence"/>
</dbReference>
<dbReference type="AlphaFoldDB" id="A0A397JMH4"/>
<dbReference type="PROSITE" id="PS51886">
    <property type="entry name" value="TLDC"/>
    <property type="match status" value="1"/>
</dbReference>
<name>A0A397JMH4_9GLOM</name>
<feature type="domain" description="TLDc" evidence="1">
    <location>
        <begin position="94"/>
        <end position="271"/>
    </location>
</feature>
<keyword evidence="3" id="KW-1185">Reference proteome</keyword>
<evidence type="ECO:0000313" key="2">
    <source>
        <dbReference type="EMBL" id="RHZ86374.1"/>
    </source>
</evidence>
<evidence type="ECO:0000313" key="3">
    <source>
        <dbReference type="Proteomes" id="UP000266861"/>
    </source>
</evidence>